<protein>
    <submittedName>
        <fullName evidence="2">Uncharacterized protein</fullName>
    </submittedName>
</protein>
<proteinExistence type="predicted"/>
<reference evidence="3" key="1">
    <citation type="submission" date="2023-07" db="EMBL/GenBank/DDBJ databases">
        <title>30 novel species of actinomycetes from the DSMZ collection.</title>
        <authorList>
            <person name="Nouioui I."/>
        </authorList>
    </citation>
    <scope>NUCLEOTIDE SEQUENCE [LARGE SCALE GENOMIC DNA]</scope>
    <source>
        <strain evidence="3">DSM 41886</strain>
    </source>
</reference>
<evidence type="ECO:0000313" key="2">
    <source>
        <dbReference type="EMBL" id="MDT0443521.1"/>
    </source>
</evidence>
<keyword evidence="3" id="KW-1185">Reference proteome</keyword>
<sequence>MTDPAADEDGVLVHQQGFRGEPGQVVRISADGQRLEPLFRTEQNAYVTADSFRSFHGVQLVLSPRDYSLEEDIAAYGPEGGTPADASESSGSADSPDAEDSA</sequence>
<gene>
    <name evidence="2" type="ORF">RM779_13105</name>
</gene>
<organism evidence="2 3">
    <name type="scientific">Streptomyces johnsoniae</name>
    <dbReference type="NCBI Taxonomy" id="3075532"/>
    <lineage>
        <taxon>Bacteria</taxon>
        <taxon>Bacillati</taxon>
        <taxon>Actinomycetota</taxon>
        <taxon>Actinomycetes</taxon>
        <taxon>Kitasatosporales</taxon>
        <taxon>Streptomycetaceae</taxon>
        <taxon>Streptomyces</taxon>
    </lineage>
</organism>
<dbReference type="RefSeq" id="WP_311617869.1">
    <property type="nucleotide sequence ID" value="NZ_JAVREV010000006.1"/>
</dbReference>
<name>A0ABU2S4B0_9ACTN</name>
<dbReference type="Proteomes" id="UP001183615">
    <property type="component" value="Unassembled WGS sequence"/>
</dbReference>
<evidence type="ECO:0000313" key="3">
    <source>
        <dbReference type="Proteomes" id="UP001183615"/>
    </source>
</evidence>
<feature type="region of interest" description="Disordered" evidence="1">
    <location>
        <begin position="75"/>
        <end position="102"/>
    </location>
</feature>
<feature type="compositionally biased region" description="Low complexity" evidence="1">
    <location>
        <begin position="83"/>
        <end position="95"/>
    </location>
</feature>
<evidence type="ECO:0000256" key="1">
    <source>
        <dbReference type="SAM" id="MobiDB-lite"/>
    </source>
</evidence>
<dbReference type="EMBL" id="JAVREV010000006">
    <property type="protein sequence ID" value="MDT0443521.1"/>
    <property type="molecule type" value="Genomic_DNA"/>
</dbReference>
<accession>A0ABU2S4B0</accession>
<comment type="caution">
    <text evidence="2">The sequence shown here is derived from an EMBL/GenBank/DDBJ whole genome shotgun (WGS) entry which is preliminary data.</text>
</comment>